<dbReference type="Proteomes" id="UP001596171">
    <property type="component" value="Unassembled WGS sequence"/>
</dbReference>
<reference evidence="3" key="1">
    <citation type="journal article" date="2019" name="Int. J. Syst. Evol. Microbiol.">
        <title>The Global Catalogue of Microorganisms (GCM) 10K type strain sequencing project: providing services to taxonomists for standard genome sequencing and annotation.</title>
        <authorList>
            <consortium name="The Broad Institute Genomics Platform"/>
            <consortium name="The Broad Institute Genome Sequencing Center for Infectious Disease"/>
            <person name="Wu L."/>
            <person name="Ma J."/>
        </authorList>
    </citation>
    <scope>NUCLEOTIDE SEQUENCE [LARGE SCALE GENOMIC DNA]</scope>
    <source>
        <strain evidence="3">CCM 8930</strain>
    </source>
</reference>
<dbReference type="PANTHER" id="PTHR39201">
    <property type="entry name" value="EXPORTED PROTEIN-RELATED"/>
    <property type="match status" value="1"/>
</dbReference>
<dbReference type="PANTHER" id="PTHR39201:SF1">
    <property type="entry name" value="FLAVODOXIN-LIKE DOMAIN-CONTAINING PROTEIN"/>
    <property type="match status" value="1"/>
</dbReference>
<evidence type="ECO:0000313" key="3">
    <source>
        <dbReference type="Proteomes" id="UP001596171"/>
    </source>
</evidence>
<proteinExistence type="predicted"/>
<dbReference type="Pfam" id="PF12682">
    <property type="entry name" value="Flavodoxin_4"/>
    <property type="match status" value="1"/>
</dbReference>
<dbReference type="SUPFAM" id="SSF52218">
    <property type="entry name" value="Flavoproteins"/>
    <property type="match status" value="1"/>
</dbReference>
<feature type="domain" description="Flavodoxin-like" evidence="1">
    <location>
        <begin position="3"/>
        <end position="115"/>
    </location>
</feature>
<comment type="caution">
    <text evidence="2">The sequence shown here is derived from an EMBL/GenBank/DDBJ whole genome shotgun (WGS) entry which is preliminary data.</text>
</comment>
<dbReference type="InterPro" id="IPR008254">
    <property type="entry name" value="Flavodoxin/NO_synth"/>
</dbReference>
<sequence length="158" mass="16859">MTKRLIVTYSWSGNTAQMATALQQVTGADQVMLTVAADTFSADMYATSDIANQQLASGKLPTLTNMLPELSQYDTILVGGPVWSAKVATPVRTFLTQLGDFQGTVLPFYTDAGTPGGYEADFETLLPAPVTFKAGIGLSGSQLAKASTILQGWWQKEN</sequence>
<organism evidence="2 3">
    <name type="scientific">Lactiplantibacillus nangangensis</name>
    <dbReference type="NCBI Taxonomy" id="2559917"/>
    <lineage>
        <taxon>Bacteria</taxon>
        <taxon>Bacillati</taxon>
        <taxon>Bacillota</taxon>
        <taxon>Bacilli</taxon>
        <taxon>Lactobacillales</taxon>
        <taxon>Lactobacillaceae</taxon>
        <taxon>Lactiplantibacillus</taxon>
    </lineage>
</organism>
<dbReference type="InterPro" id="IPR029039">
    <property type="entry name" value="Flavoprotein-like_sf"/>
</dbReference>
<keyword evidence="3" id="KW-1185">Reference proteome</keyword>
<evidence type="ECO:0000259" key="1">
    <source>
        <dbReference type="Pfam" id="PF12682"/>
    </source>
</evidence>
<dbReference type="RefSeq" id="WP_223877428.1">
    <property type="nucleotide sequence ID" value="NZ_BJDI01000003.1"/>
</dbReference>
<accession>A0ABW1SLA3</accession>
<dbReference type="EMBL" id="JBHSSE010000018">
    <property type="protein sequence ID" value="MFC6202184.1"/>
    <property type="molecule type" value="Genomic_DNA"/>
</dbReference>
<gene>
    <name evidence="2" type="ORF">ACFP1L_09915</name>
</gene>
<dbReference type="Gene3D" id="3.40.50.360">
    <property type="match status" value="1"/>
</dbReference>
<evidence type="ECO:0000313" key="2">
    <source>
        <dbReference type="EMBL" id="MFC6202184.1"/>
    </source>
</evidence>
<protein>
    <submittedName>
        <fullName evidence="2">Flavodoxin family protein</fullName>
    </submittedName>
</protein>
<name>A0ABW1SLA3_9LACO</name>